<dbReference type="Proteomes" id="UP000694257">
    <property type="component" value="Chromosome"/>
</dbReference>
<sequence length="516" mass="54512">MLGSNTFARRVRAGAGALAVAVVATVLVGCAPDECGSGDSCAVSFPADAKSKIDETVRKNMDAGLIPGALVTVHAPGRGTYTQAYGVADLATGRPMTVDDHVRIGSITKTFTATAILRAADEGKLALDDVLSKYVPGVPNGDTITLRDLLGMRGGVWDLVGDSDFAAQLVTKTPGEWRDGDRLRAITAHPEHAKPPRTNTEYSNSEFVLLGLVLEKVIGKPVHEVLDELARAHGLQETSYPVDATIPSPASQGYTYFDDAATNVTSRNSPAIFGAAGTMVSTISDLATYAPLLAKGDLLKPETSQARQQFTSGTAGGAPFDYGLGLQRFGPWLGHAGGVLGYTTHVGYLPDTGAAVAVAVNQYTVPPTLLRITASDIWGSIVEQLYPESLPGDRPTPTIPSPQLPAPADLSTHLQQAFDTTLAPTQKTLRVAADDKDPELITKLAKVYAGYSMTFRVDKLTDFDGTTLLATTTVSSPDSKRPMVIPFTAHDNTWRLDTNWVCESLLLGGESSPACT</sequence>
<comment type="similarity">
    <text evidence="2">Belongs to the MTB12 family.</text>
</comment>
<evidence type="ECO:0000259" key="4">
    <source>
        <dbReference type="Pfam" id="PF26580"/>
    </source>
</evidence>
<feature type="domain" description="Beta-lactamase-related" evidence="3">
    <location>
        <begin position="53"/>
        <end position="364"/>
    </location>
</feature>
<organism evidence="5 6">
    <name type="scientific">Nocardia iowensis</name>
    <dbReference type="NCBI Taxonomy" id="204891"/>
    <lineage>
        <taxon>Bacteria</taxon>
        <taxon>Bacillati</taxon>
        <taxon>Actinomycetota</taxon>
        <taxon>Actinomycetes</taxon>
        <taxon>Mycobacteriales</taxon>
        <taxon>Nocardiaceae</taxon>
        <taxon>Nocardia</taxon>
    </lineage>
</organism>
<evidence type="ECO:0000256" key="2">
    <source>
        <dbReference type="ARBA" id="ARBA00093774"/>
    </source>
</evidence>
<dbReference type="EMBL" id="CP078145">
    <property type="protein sequence ID" value="QXN93598.1"/>
    <property type="molecule type" value="Genomic_DNA"/>
</dbReference>
<name>A0ABX8RVM0_NOCIO</name>
<keyword evidence="6" id="KW-1185">Reference proteome</keyword>
<evidence type="ECO:0000313" key="6">
    <source>
        <dbReference type="Proteomes" id="UP000694257"/>
    </source>
</evidence>
<proteinExistence type="inferred from homology"/>
<dbReference type="RefSeq" id="WP_218475715.1">
    <property type="nucleotide sequence ID" value="NZ_BAABJN010000001.1"/>
</dbReference>
<dbReference type="InterPro" id="IPR050491">
    <property type="entry name" value="AmpC-like"/>
</dbReference>
<dbReference type="InterPro" id="IPR058644">
    <property type="entry name" value="Mtb12-like_C"/>
</dbReference>
<evidence type="ECO:0000259" key="3">
    <source>
        <dbReference type="Pfam" id="PF00144"/>
    </source>
</evidence>
<keyword evidence="1" id="KW-0732">Signal</keyword>
<dbReference type="Pfam" id="PF26580">
    <property type="entry name" value="Mtb12_C"/>
    <property type="match status" value="1"/>
</dbReference>
<dbReference type="PANTHER" id="PTHR46825:SF7">
    <property type="entry name" value="D-ALANYL-D-ALANINE CARBOXYPEPTIDASE"/>
    <property type="match status" value="1"/>
</dbReference>
<evidence type="ECO:0000256" key="1">
    <source>
        <dbReference type="ARBA" id="ARBA00022729"/>
    </source>
</evidence>
<dbReference type="PANTHER" id="PTHR46825">
    <property type="entry name" value="D-ALANYL-D-ALANINE-CARBOXYPEPTIDASE/ENDOPEPTIDASE AMPH"/>
    <property type="match status" value="1"/>
</dbReference>
<accession>A0ABX8RVM0</accession>
<evidence type="ECO:0000313" key="5">
    <source>
        <dbReference type="EMBL" id="QXN93598.1"/>
    </source>
</evidence>
<dbReference type="InterPro" id="IPR001466">
    <property type="entry name" value="Beta-lactam-related"/>
</dbReference>
<gene>
    <name evidence="5" type="ORF">KV110_11275</name>
</gene>
<feature type="domain" description="Low molecular weight antigen MTB12-like C-terminal" evidence="4">
    <location>
        <begin position="404"/>
        <end position="510"/>
    </location>
</feature>
<protein>
    <submittedName>
        <fullName evidence="5">Beta-lactamase family protein</fullName>
    </submittedName>
</protein>
<reference evidence="5 6" key="1">
    <citation type="submission" date="2021-07" db="EMBL/GenBank/DDBJ databases">
        <title>Whole Genome Sequence of Nocardia Iowensis.</title>
        <authorList>
            <person name="Lamm A."/>
            <person name="Collins-Fairclough A.M."/>
            <person name="Bunk B."/>
            <person name="Sproer C."/>
        </authorList>
    </citation>
    <scope>NUCLEOTIDE SEQUENCE [LARGE SCALE GENOMIC DNA]</scope>
    <source>
        <strain evidence="5 6">NRRL 5646</strain>
    </source>
</reference>
<dbReference type="Pfam" id="PF00144">
    <property type="entry name" value="Beta-lactamase"/>
    <property type="match status" value="1"/>
</dbReference>